<dbReference type="EMBL" id="UIHC01000044">
    <property type="protein sequence ID" value="SUZ33316.1"/>
    <property type="molecule type" value="Genomic_DNA"/>
</dbReference>
<proteinExistence type="predicted"/>
<organism evidence="1 2">
    <name type="scientific">Roseinatronobacter ekhonensis</name>
    <dbReference type="NCBI Taxonomy" id="254356"/>
    <lineage>
        <taxon>Bacteria</taxon>
        <taxon>Pseudomonadati</taxon>
        <taxon>Pseudomonadota</taxon>
        <taxon>Alphaproteobacteria</taxon>
        <taxon>Rhodobacterales</taxon>
        <taxon>Paracoccaceae</taxon>
        <taxon>Roseinatronobacter</taxon>
    </lineage>
</organism>
<sequence>MVTHNAKKDYGHTLKDDLELVKRRFERRGDIAAK</sequence>
<gene>
    <name evidence="1" type="ORF">ROE7235_03085</name>
</gene>
<name>A0A3B0MZV3_9RHOB</name>
<keyword evidence="2" id="KW-1185">Reference proteome</keyword>
<evidence type="ECO:0000313" key="2">
    <source>
        <dbReference type="Proteomes" id="UP000272908"/>
    </source>
</evidence>
<dbReference type="Proteomes" id="UP000272908">
    <property type="component" value="Unassembled WGS sequence"/>
</dbReference>
<protein>
    <submittedName>
        <fullName evidence="1">Uncharacterized protein</fullName>
    </submittedName>
</protein>
<accession>A0A3B0MZV3</accession>
<dbReference type="AlphaFoldDB" id="A0A3B0MZV3"/>
<reference evidence="2" key="1">
    <citation type="submission" date="2018-08" db="EMBL/GenBank/DDBJ databases">
        <authorList>
            <person name="Rodrigo-Torres L."/>
            <person name="Arahal R. D."/>
            <person name="Lucena T."/>
        </authorList>
    </citation>
    <scope>NUCLEOTIDE SEQUENCE [LARGE SCALE GENOMIC DNA]</scope>
    <source>
        <strain evidence="2">CECT 7235</strain>
    </source>
</reference>
<evidence type="ECO:0000313" key="1">
    <source>
        <dbReference type="EMBL" id="SUZ33316.1"/>
    </source>
</evidence>